<protein>
    <submittedName>
        <fullName evidence="4">Acyl-CoA Delta(11) desaturase-like</fullName>
    </submittedName>
</protein>
<name>A0A1S4EFG9_DIACI</name>
<dbReference type="PaxDb" id="121845-A0A1S4EFG9"/>
<keyword evidence="2" id="KW-0812">Transmembrane</keyword>
<dbReference type="STRING" id="121845.A0A1S4EFG9"/>
<dbReference type="AlphaFoldDB" id="A0A1S4EFG9"/>
<feature type="region of interest" description="Disordered" evidence="1">
    <location>
        <begin position="8"/>
        <end position="31"/>
    </location>
</feature>
<proteinExistence type="predicted"/>
<evidence type="ECO:0000256" key="1">
    <source>
        <dbReference type="SAM" id="MobiDB-lite"/>
    </source>
</evidence>
<keyword evidence="2" id="KW-1133">Transmembrane helix</keyword>
<dbReference type="GeneID" id="108252786"/>
<keyword evidence="3" id="KW-1185">Reference proteome</keyword>
<organism evidence="3 4">
    <name type="scientific">Diaphorina citri</name>
    <name type="common">Asian citrus psyllid</name>
    <dbReference type="NCBI Taxonomy" id="121845"/>
    <lineage>
        <taxon>Eukaryota</taxon>
        <taxon>Metazoa</taxon>
        <taxon>Ecdysozoa</taxon>
        <taxon>Arthropoda</taxon>
        <taxon>Hexapoda</taxon>
        <taxon>Insecta</taxon>
        <taxon>Pterygota</taxon>
        <taxon>Neoptera</taxon>
        <taxon>Paraneoptera</taxon>
        <taxon>Hemiptera</taxon>
        <taxon>Sternorrhyncha</taxon>
        <taxon>Psylloidea</taxon>
        <taxon>Psyllidae</taxon>
        <taxon>Diaphorininae</taxon>
        <taxon>Diaphorina</taxon>
    </lineage>
</organism>
<dbReference type="KEGG" id="dci:108252786"/>
<evidence type="ECO:0000313" key="3">
    <source>
        <dbReference type="Proteomes" id="UP000079169"/>
    </source>
</evidence>
<accession>A0A1S4EFG9</accession>
<dbReference type="Proteomes" id="UP000079169">
    <property type="component" value="Unplaced"/>
</dbReference>
<evidence type="ECO:0000313" key="4">
    <source>
        <dbReference type="RefSeq" id="XP_017300930.2"/>
    </source>
</evidence>
<keyword evidence="2" id="KW-0472">Membrane</keyword>
<evidence type="ECO:0000256" key="2">
    <source>
        <dbReference type="SAM" id="Phobius"/>
    </source>
</evidence>
<reference evidence="4" key="1">
    <citation type="submission" date="2025-08" db="UniProtKB">
        <authorList>
            <consortium name="RefSeq"/>
        </authorList>
    </citation>
    <scope>IDENTIFICATION</scope>
</reference>
<gene>
    <name evidence="4" type="primary">LOC108252786</name>
</gene>
<sequence>MSIFWKEGSELRPEVPMAPNTSSAPTGVLFEGDSTHTDTMGPIHQQASEDLAEACAKETPEKEYRIVPVWRNIVLFAYLHLAALYGAYLIFTSAKLQTTIFGKLATGLKFLKPC</sequence>
<dbReference type="RefSeq" id="XP_017300930.2">
    <property type="nucleotide sequence ID" value="XM_017445441.2"/>
</dbReference>